<dbReference type="EMBL" id="ML976614">
    <property type="protein sequence ID" value="KAF1849685.1"/>
    <property type="molecule type" value="Genomic_DNA"/>
</dbReference>
<keyword evidence="1" id="KW-0479">Metal-binding</keyword>
<evidence type="ECO:0000259" key="2">
    <source>
        <dbReference type="Pfam" id="PF01400"/>
    </source>
</evidence>
<proteinExistence type="predicted"/>
<keyword evidence="1" id="KW-0732">Signal</keyword>
<dbReference type="GO" id="GO:0046872">
    <property type="term" value="F:metal ion binding"/>
    <property type="evidence" value="ECO:0007669"/>
    <property type="project" value="UniProtKB-KW"/>
</dbReference>
<dbReference type="OrthoDB" id="291007at2759"/>
<feature type="chain" id="PRO_5040540527" description="Metalloendopeptidase" evidence="1">
    <location>
        <begin position="18"/>
        <end position="371"/>
    </location>
</feature>
<dbReference type="GeneID" id="63848703"/>
<dbReference type="SUPFAM" id="SSF55486">
    <property type="entry name" value="Metalloproteases ('zincins'), catalytic domain"/>
    <property type="match status" value="1"/>
</dbReference>
<feature type="domain" description="Peptidase M12A" evidence="2">
    <location>
        <begin position="190"/>
        <end position="222"/>
    </location>
</feature>
<dbReference type="GO" id="GO:0006508">
    <property type="term" value="P:proteolysis"/>
    <property type="evidence" value="ECO:0007669"/>
    <property type="project" value="UniProtKB-KW"/>
</dbReference>
<accession>A0A9P4GQX4</accession>
<dbReference type="EC" id="3.4.24.-" evidence="1"/>
<keyword evidence="1" id="KW-0645">Protease</keyword>
<evidence type="ECO:0000313" key="4">
    <source>
        <dbReference type="Proteomes" id="UP000800039"/>
    </source>
</evidence>
<name>A0A9P4GQX4_9PLEO</name>
<gene>
    <name evidence="3" type="ORF">K460DRAFT_349848</name>
</gene>
<dbReference type="InterPro" id="IPR001506">
    <property type="entry name" value="Peptidase_M12A"/>
</dbReference>
<protein>
    <recommendedName>
        <fullName evidence="1">Metalloendopeptidase</fullName>
        <ecNumber evidence="1">3.4.24.-</ecNumber>
    </recommendedName>
</protein>
<dbReference type="Pfam" id="PF01400">
    <property type="entry name" value="Astacin"/>
    <property type="match status" value="1"/>
</dbReference>
<dbReference type="PANTHER" id="PTHR10127">
    <property type="entry name" value="DISCOIDIN, CUB, EGF, LAMININ , AND ZINC METALLOPROTEASE DOMAIN CONTAINING"/>
    <property type="match status" value="1"/>
</dbReference>
<evidence type="ECO:0000256" key="1">
    <source>
        <dbReference type="RuleBase" id="RU361183"/>
    </source>
</evidence>
<dbReference type="InterPro" id="IPR024079">
    <property type="entry name" value="MetalloPept_cat_dom_sf"/>
</dbReference>
<dbReference type="PANTHER" id="PTHR10127:SF850">
    <property type="entry name" value="METALLOENDOPEPTIDASE"/>
    <property type="match status" value="1"/>
</dbReference>
<keyword evidence="4" id="KW-1185">Reference proteome</keyword>
<evidence type="ECO:0000313" key="3">
    <source>
        <dbReference type="EMBL" id="KAF1849685.1"/>
    </source>
</evidence>
<comment type="cofactor">
    <cofactor evidence="1">
        <name>Zn(2+)</name>
        <dbReference type="ChEBI" id="CHEBI:29105"/>
    </cofactor>
    <text evidence="1">Binds 1 zinc ion per subunit.</text>
</comment>
<comment type="caution">
    <text evidence="3">The sequence shown here is derived from an EMBL/GenBank/DDBJ whole genome shotgun (WGS) entry which is preliminary data.</text>
</comment>
<organism evidence="3 4">
    <name type="scientific">Cucurbitaria berberidis CBS 394.84</name>
    <dbReference type="NCBI Taxonomy" id="1168544"/>
    <lineage>
        <taxon>Eukaryota</taxon>
        <taxon>Fungi</taxon>
        <taxon>Dikarya</taxon>
        <taxon>Ascomycota</taxon>
        <taxon>Pezizomycotina</taxon>
        <taxon>Dothideomycetes</taxon>
        <taxon>Pleosporomycetidae</taxon>
        <taxon>Pleosporales</taxon>
        <taxon>Pleosporineae</taxon>
        <taxon>Cucurbitariaceae</taxon>
        <taxon>Cucurbitaria</taxon>
    </lineage>
</organism>
<keyword evidence="1" id="KW-0378">Hydrolase</keyword>
<keyword evidence="1" id="KW-0482">Metalloprotease</keyword>
<dbReference type="Gene3D" id="3.40.390.10">
    <property type="entry name" value="Collagenase (Catalytic Domain)"/>
    <property type="match status" value="1"/>
</dbReference>
<dbReference type="AlphaFoldDB" id="A0A9P4GQX4"/>
<keyword evidence="1" id="KW-0862">Zinc</keyword>
<dbReference type="GO" id="GO:0004222">
    <property type="term" value="F:metalloendopeptidase activity"/>
    <property type="evidence" value="ECO:0007669"/>
    <property type="project" value="UniProtKB-UniRule"/>
</dbReference>
<dbReference type="RefSeq" id="XP_040792248.1">
    <property type="nucleotide sequence ID" value="XM_040931451.1"/>
</dbReference>
<feature type="signal peptide" evidence="1">
    <location>
        <begin position="1"/>
        <end position="17"/>
    </location>
</feature>
<sequence length="371" mass="41881">MWLVLLIMAFAAISSTCMPPFNDMRYADNATLLQVTLDQYEANPTLGWAHVFDGESPLERWPANENGIVIINYCFLNQNVKDKLEGFMVKGWEAWRSKLGNAGPGYHHRLGGFSVYNKDGVTPFCFETNGRWNEKVPVGTLVVGLMLDPQDSGGEAVMGHRPSQWDARPDRHVLRIGSPEGLPSDLLTWVAIHEMGHVLGLTHEHQRKDRDKYVHFECANLLGYAEAKTLAERSGQISITKLCTSALYGRFEPWKSLAFRAYDYATEEFWEMSHKDENGKDDGYQHHYTVTASEDYDVGSIMHYPSISGWKGGEWSIKAAPLVKWKNGGKDFTPPSEVTEENAELIFADMKNLGPSSKDIEVLKKLYPWEG</sequence>
<dbReference type="Proteomes" id="UP000800039">
    <property type="component" value="Unassembled WGS sequence"/>
</dbReference>
<dbReference type="PRINTS" id="PR00480">
    <property type="entry name" value="ASTACIN"/>
</dbReference>
<reference evidence="3" key="1">
    <citation type="submission" date="2020-01" db="EMBL/GenBank/DDBJ databases">
        <authorList>
            <consortium name="DOE Joint Genome Institute"/>
            <person name="Haridas S."/>
            <person name="Albert R."/>
            <person name="Binder M."/>
            <person name="Bloem J."/>
            <person name="Labutti K."/>
            <person name="Salamov A."/>
            <person name="Andreopoulos B."/>
            <person name="Baker S.E."/>
            <person name="Barry K."/>
            <person name="Bills G."/>
            <person name="Bluhm B.H."/>
            <person name="Cannon C."/>
            <person name="Castanera R."/>
            <person name="Culley D.E."/>
            <person name="Daum C."/>
            <person name="Ezra D."/>
            <person name="Gonzalez J.B."/>
            <person name="Henrissat B."/>
            <person name="Kuo A."/>
            <person name="Liang C."/>
            <person name="Lipzen A."/>
            <person name="Lutzoni F."/>
            <person name="Magnuson J."/>
            <person name="Mondo S."/>
            <person name="Nolan M."/>
            <person name="Ohm R."/>
            <person name="Pangilinan J."/>
            <person name="Park H.-J."/>
            <person name="Ramirez L."/>
            <person name="Alfaro M."/>
            <person name="Sun H."/>
            <person name="Tritt A."/>
            <person name="Yoshinaga Y."/>
            <person name="Zwiers L.-H."/>
            <person name="Turgeon B.G."/>
            <person name="Goodwin S.B."/>
            <person name="Spatafora J.W."/>
            <person name="Crous P.W."/>
            <person name="Grigoriev I.V."/>
        </authorList>
    </citation>
    <scope>NUCLEOTIDE SEQUENCE</scope>
    <source>
        <strain evidence="3">CBS 394.84</strain>
    </source>
</reference>